<evidence type="ECO:0000256" key="1">
    <source>
        <dbReference type="SAM" id="MobiDB-lite"/>
    </source>
</evidence>
<feature type="compositionally biased region" description="Polar residues" evidence="1">
    <location>
        <begin position="286"/>
        <end position="296"/>
    </location>
</feature>
<dbReference type="OrthoDB" id="425936at2759"/>
<organism evidence="4 5">
    <name type="scientific">Metarhizium robertsii (strain ARSEF 23 / ATCC MYA-3075)</name>
    <name type="common">Metarhizium anisopliae (strain ARSEF 23)</name>
    <dbReference type="NCBI Taxonomy" id="655844"/>
    <lineage>
        <taxon>Eukaryota</taxon>
        <taxon>Fungi</taxon>
        <taxon>Dikarya</taxon>
        <taxon>Ascomycota</taxon>
        <taxon>Pezizomycotina</taxon>
        <taxon>Sordariomycetes</taxon>
        <taxon>Hypocreomycetidae</taxon>
        <taxon>Hypocreales</taxon>
        <taxon>Clavicipitaceae</taxon>
        <taxon>Metarhizium</taxon>
    </lineage>
</organism>
<dbReference type="InterPro" id="IPR027372">
    <property type="entry name" value="Phytase-like_dom"/>
</dbReference>
<evidence type="ECO:0000313" key="4">
    <source>
        <dbReference type="EMBL" id="EFZ02450.2"/>
    </source>
</evidence>
<dbReference type="KEGG" id="maj:MAA_02032"/>
<keyword evidence="5" id="KW-1185">Reference proteome</keyword>
<reference evidence="4 5" key="1">
    <citation type="journal article" date="2011" name="PLoS Genet.">
        <title>Genome sequencing and comparative transcriptomics of the model entomopathogenic fungi Metarhizium anisopliae and M. acridum.</title>
        <authorList>
            <person name="Gao Q."/>
            <person name="Jin K."/>
            <person name="Ying S.H."/>
            <person name="Zhang Y."/>
            <person name="Xiao G."/>
            <person name="Shang Y."/>
            <person name="Duan Z."/>
            <person name="Hu X."/>
            <person name="Xie X.Q."/>
            <person name="Zhou G."/>
            <person name="Peng G."/>
            <person name="Luo Z."/>
            <person name="Huang W."/>
            <person name="Wang B."/>
            <person name="Fang W."/>
            <person name="Wang S."/>
            <person name="Zhong Y."/>
            <person name="Ma L.J."/>
            <person name="St Leger R.J."/>
            <person name="Zhao G.P."/>
            <person name="Pei Y."/>
            <person name="Feng M.G."/>
            <person name="Xia Y."/>
            <person name="Wang C."/>
        </authorList>
    </citation>
    <scope>NUCLEOTIDE SEQUENCE [LARGE SCALE GENOMIC DNA]</scope>
    <source>
        <strain evidence="5">ARSEF 23 / ATCC MYA-3075</strain>
    </source>
</reference>
<dbReference type="PANTHER" id="PTHR37957:SF1">
    <property type="entry name" value="PHYTASE-LIKE DOMAIN-CONTAINING PROTEIN"/>
    <property type="match status" value="1"/>
</dbReference>
<gene>
    <name evidence="4" type="ORF">MAA_02032</name>
</gene>
<proteinExistence type="predicted"/>
<sequence>MSHCTDWQRSSMFQVRASLAVFAVATSVASAGSAVSQHHVFSTTCAGKTYTYNELAGYGFVRSDALDKFGDSISLGSSIAITSWSKTGSKYQGRLYGLPDRGWNTQGTINFQPRIHEFLVTLTPNTSASAAHPSPPNVAFVYQNSTLLTGPDGTPMTGLDADQTGGLQYPGFPLLPAATSAGDGFGGQGPGWKRVALDPEALVLAKDGGFWIGDEYGPYIYKFDKNGKMTAAVAPPNALLPLRNGTVRSVFRLEGAVFGLTRRQCGSFSSNNPPAYNLTKKPIPSNPTQGRQNNQGFEGMTASPDGQTLWALLQSAAVQDGGSSSKTRRYTRLLQYSTKDKQAVVYQGEYVVPLPTFKDASGKTAVASQSDMHFVSDTQFFFLPRDSNNGGNLSSWESIYRHVDIFDISNATNVKGPAHDAFNASIASTVCPLVDFNVKAQLSRFGLHNGGPRDGGLLNEKWEGIALVPVENEDGKHDAEEYFLFASSDNDFITQHGFINFGKTRYADKSGLNLDHQMLVFKITLPKGSRPLVG</sequence>
<dbReference type="RefSeq" id="XP_007818221.2">
    <property type="nucleotide sequence ID" value="XM_007820030.2"/>
</dbReference>
<dbReference type="Proteomes" id="UP000002498">
    <property type="component" value="Unassembled WGS sequence"/>
</dbReference>
<comment type="caution">
    <text evidence="4">The sequence shown here is derived from an EMBL/GenBank/DDBJ whole genome shotgun (WGS) entry which is preliminary data.</text>
</comment>
<feature type="domain" description="Phytase-like" evidence="3">
    <location>
        <begin position="93"/>
        <end position="492"/>
    </location>
</feature>
<dbReference type="SUPFAM" id="SSF63829">
    <property type="entry name" value="Calcium-dependent phosphotriesterase"/>
    <property type="match status" value="1"/>
</dbReference>
<evidence type="ECO:0000259" key="3">
    <source>
        <dbReference type="Pfam" id="PF13449"/>
    </source>
</evidence>
<keyword evidence="2" id="KW-0732">Signal</keyword>
<feature type="signal peptide" evidence="2">
    <location>
        <begin position="1"/>
        <end position="31"/>
    </location>
</feature>
<feature type="chain" id="PRO_5003239489" evidence="2">
    <location>
        <begin position="32"/>
        <end position="534"/>
    </location>
</feature>
<reference evidence="4 5" key="2">
    <citation type="journal article" date="2014" name="Proc. Natl. Acad. Sci. U.S.A.">
        <title>Trajectory and genomic determinants of fungal-pathogen speciation and host adaptation.</title>
        <authorList>
            <person name="Hu X."/>
            <person name="Xiao G."/>
            <person name="Zheng P."/>
            <person name="Shang Y."/>
            <person name="Su Y."/>
            <person name="Zhang X."/>
            <person name="Liu X."/>
            <person name="Zhan S."/>
            <person name="St Leger R.J."/>
            <person name="Wang C."/>
        </authorList>
    </citation>
    <scope>GENOME REANNOTATION</scope>
    <source>
        <strain evidence="5">ARSEF 23 / ATCC MYA-3075</strain>
    </source>
</reference>
<dbReference type="AlphaFoldDB" id="E9EPI0"/>
<feature type="region of interest" description="Disordered" evidence="1">
    <location>
        <begin position="271"/>
        <end position="300"/>
    </location>
</feature>
<dbReference type="GeneID" id="19256318"/>
<evidence type="ECO:0000256" key="2">
    <source>
        <dbReference type="SAM" id="SignalP"/>
    </source>
</evidence>
<protein>
    <submittedName>
        <fullName evidence="4">3-phytase</fullName>
    </submittedName>
</protein>
<evidence type="ECO:0000313" key="5">
    <source>
        <dbReference type="Proteomes" id="UP000002498"/>
    </source>
</evidence>
<name>E9EPI0_METRA</name>
<dbReference type="PANTHER" id="PTHR37957">
    <property type="entry name" value="BLR7070 PROTEIN"/>
    <property type="match status" value="1"/>
</dbReference>
<accession>E9EPI0</accession>
<dbReference type="EMBL" id="ADNJ02000001">
    <property type="protein sequence ID" value="EFZ02450.2"/>
    <property type="molecule type" value="Genomic_DNA"/>
</dbReference>
<dbReference type="Pfam" id="PF13449">
    <property type="entry name" value="Phytase-like"/>
    <property type="match status" value="1"/>
</dbReference>
<dbReference type="HOGENOM" id="CLU_026803_0_0_1"/>